<accession>A0ABP2J359</accession>
<comment type="caution">
    <text evidence="1">The sequence shown here is derived from an EMBL/GenBank/DDBJ whole genome shotgun (WGS) entry which is preliminary data.</text>
</comment>
<gene>
    <name evidence="1" type="ORF">SIN_1216</name>
</gene>
<proteinExistence type="predicted"/>
<dbReference type="EMBL" id="AEDY01000073">
    <property type="protein sequence ID" value="EFO54056.1"/>
    <property type="molecule type" value="Genomic_DNA"/>
</dbReference>
<evidence type="ECO:0000313" key="1">
    <source>
        <dbReference type="EMBL" id="EFO54056.1"/>
    </source>
</evidence>
<name>A0ABP2J359_9STRE</name>
<organism evidence="1">
    <name type="scientific">Streptococcus infantis SK1302</name>
    <dbReference type="NCBI Taxonomy" id="871237"/>
    <lineage>
        <taxon>Bacteria</taxon>
        <taxon>Bacillati</taxon>
        <taxon>Bacillota</taxon>
        <taxon>Bacilli</taxon>
        <taxon>Lactobacillales</taxon>
        <taxon>Streptococcaceae</taxon>
        <taxon>Streptococcus</taxon>
    </lineage>
</organism>
<sequence>MIFSIVPLSLLNKMTCFYNTIFQKFSRQKKQFSEFSI</sequence>
<protein>
    <submittedName>
        <fullName evidence="1">Uncharacterized protein</fullName>
    </submittedName>
</protein>
<reference evidence="1" key="1">
    <citation type="submission" date="2010-09" db="EMBL/GenBank/DDBJ databases">
        <authorList>
            <person name="Daugherty S.C."/>
            <person name="Kilian M."/>
            <person name="Tettelin H."/>
        </authorList>
    </citation>
    <scope>NUCLEOTIDE SEQUENCE [LARGE SCALE GENOMIC DNA]</scope>
    <source>
        <strain evidence="1">SK1302</strain>
    </source>
</reference>